<dbReference type="InParanoid" id="G0MC34"/>
<proteinExistence type="predicted"/>
<keyword evidence="2" id="KW-1185">Reference proteome</keyword>
<evidence type="ECO:0000313" key="1">
    <source>
        <dbReference type="EMBL" id="EGT45750.1"/>
    </source>
</evidence>
<reference evidence="2" key="1">
    <citation type="submission" date="2011-07" db="EMBL/GenBank/DDBJ databases">
        <authorList>
            <consortium name="Caenorhabditis brenneri Sequencing and Analysis Consortium"/>
            <person name="Wilson R.K."/>
        </authorList>
    </citation>
    <scope>NUCLEOTIDE SEQUENCE [LARGE SCALE GENOMIC DNA]</scope>
    <source>
        <strain evidence="2">PB2801</strain>
    </source>
</reference>
<dbReference type="EMBL" id="GL379789">
    <property type="protein sequence ID" value="EGT45750.1"/>
    <property type="molecule type" value="Genomic_DNA"/>
</dbReference>
<sequence length="316" mass="36689">MAEQPKPPPTLWDMPELPMTTIIQYLGPAATVNFAQTYPHVENFIKTLNLNVESISVDIAVRRCEIRLVFFYSEKMLTWKFSVPNEEKEEEDNKTKKTYKKKKTTIIEKCQNPTALLRERVEWLTALVRFPVSNVHIVGPAYPASEALLDWTQIHQCENLHMDLISETTGSLVPFNDLERLELASCEFLRPGDLRELEIQDISIFSSNWTSEDLSHVIRDWVAGGNRKLETLTVNLKNNYEPGVVLAGLETKEWDREKRQKDYPREDPYVAIDCESARDIERADGLLASILIEHCFLTFVVWHKRFQDSEEEKMEE</sequence>
<dbReference type="PANTHER" id="PTHR21503:SF12">
    <property type="entry name" value="F-BOX DOMAIN-CONTAINING PROTEIN-RELATED"/>
    <property type="match status" value="1"/>
</dbReference>
<evidence type="ECO:0008006" key="3">
    <source>
        <dbReference type="Google" id="ProtNLM"/>
    </source>
</evidence>
<protein>
    <recommendedName>
        <fullName evidence="3">F-box associated domain-containing protein</fullName>
    </recommendedName>
</protein>
<gene>
    <name evidence="1" type="ORF">CAEBREN_08944</name>
</gene>
<dbReference type="OrthoDB" id="5798574at2759"/>
<dbReference type="PANTHER" id="PTHR21503">
    <property type="entry name" value="F-BOX-CONTAINING HYPOTHETICAL PROTEIN C.ELEGANS"/>
    <property type="match status" value="1"/>
</dbReference>
<accession>G0MC34</accession>
<dbReference type="Proteomes" id="UP000008068">
    <property type="component" value="Unassembled WGS sequence"/>
</dbReference>
<name>G0MC34_CAEBE</name>
<evidence type="ECO:0000313" key="2">
    <source>
        <dbReference type="Proteomes" id="UP000008068"/>
    </source>
</evidence>
<dbReference type="OMA" id="CAAKRIT"/>
<dbReference type="eggNOG" id="ENOG502THIV">
    <property type="taxonomic scope" value="Eukaryota"/>
</dbReference>
<dbReference type="AlphaFoldDB" id="G0MC34"/>
<dbReference type="HOGENOM" id="CLU_957221_0_0_1"/>
<organism evidence="2">
    <name type="scientific">Caenorhabditis brenneri</name>
    <name type="common">Nematode worm</name>
    <dbReference type="NCBI Taxonomy" id="135651"/>
    <lineage>
        <taxon>Eukaryota</taxon>
        <taxon>Metazoa</taxon>
        <taxon>Ecdysozoa</taxon>
        <taxon>Nematoda</taxon>
        <taxon>Chromadorea</taxon>
        <taxon>Rhabditida</taxon>
        <taxon>Rhabditina</taxon>
        <taxon>Rhabditomorpha</taxon>
        <taxon>Rhabditoidea</taxon>
        <taxon>Rhabditidae</taxon>
        <taxon>Peloderinae</taxon>
        <taxon>Caenorhabditis</taxon>
    </lineage>
</organism>
<dbReference type="FunCoup" id="G0MC34">
    <property type="interactions" value="1061"/>
</dbReference>